<dbReference type="RefSeq" id="WP_143170782.1">
    <property type="nucleotide sequence ID" value="NZ_FRFE01000023.1"/>
</dbReference>
<dbReference type="EMBL" id="FRFE01000023">
    <property type="protein sequence ID" value="SHO51108.1"/>
    <property type="molecule type" value="Genomic_DNA"/>
</dbReference>
<gene>
    <name evidence="8" type="ORF">SAMN02745220_03844</name>
</gene>
<feature type="domain" description="Multidrug resistance protein MdtA-like C-terminal permuted SH3" evidence="7">
    <location>
        <begin position="274"/>
        <end position="333"/>
    </location>
</feature>
<comment type="similarity">
    <text evidence="2">Belongs to the membrane fusion protein (MFP) (TC 8.A.1) family.</text>
</comment>
<dbReference type="Pfam" id="PF25967">
    <property type="entry name" value="RND-MFP_C"/>
    <property type="match status" value="1"/>
</dbReference>
<dbReference type="Gene3D" id="2.40.50.100">
    <property type="match status" value="1"/>
</dbReference>
<feature type="domain" description="CusB-like beta-barrel" evidence="6">
    <location>
        <begin position="196"/>
        <end position="267"/>
    </location>
</feature>
<dbReference type="NCBIfam" id="TIGR01730">
    <property type="entry name" value="RND_mfp"/>
    <property type="match status" value="1"/>
</dbReference>
<dbReference type="Proteomes" id="UP000184603">
    <property type="component" value="Unassembled WGS sequence"/>
</dbReference>
<dbReference type="InterPro" id="IPR058792">
    <property type="entry name" value="Beta-barrel_RND_2"/>
</dbReference>
<dbReference type="AlphaFoldDB" id="A0A1M7YF21"/>
<dbReference type="PANTHER" id="PTHR30469:SF16">
    <property type="entry name" value="HAE1 FAMILY EFFLUX PUMP MFP COMPONENT"/>
    <property type="match status" value="1"/>
</dbReference>
<dbReference type="SUPFAM" id="SSF111369">
    <property type="entry name" value="HlyD-like secretion proteins"/>
    <property type="match status" value="1"/>
</dbReference>
<accession>A0A1M7YF21</accession>
<dbReference type="STRING" id="1121416.SAMN02745220_03844"/>
<dbReference type="FunFam" id="2.40.30.170:FF:000010">
    <property type="entry name" value="Efflux RND transporter periplasmic adaptor subunit"/>
    <property type="match status" value="1"/>
</dbReference>
<evidence type="ECO:0000259" key="6">
    <source>
        <dbReference type="Pfam" id="PF25954"/>
    </source>
</evidence>
<evidence type="ECO:0000256" key="1">
    <source>
        <dbReference type="ARBA" id="ARBA00004196"/>
    </source>
</evidence>
<dbReference type="Pfam" id="PF25917">
    <property type="entry name" value="BSH_RND"/>
    <property type="match status" value="1"/>
</dbReference>
<evidence type="ECO:0000259" key="7">
    <source>
        <dbReference type="Pfam" id="PF25967"/>
    </source>
</evidence>
<feature type="coiled-coil region" evidence="4">
    <location>
        <begin position="99"/>
        <end position="153"/>
    </location>
</feature>
<evidence type="ECO:0000313" key="8">
    <source>
        <dbReference type="EMBL" id="SHO51108.1"/>
    </source>
</evidence>
<evidence type="ECO:0000256" key="3">
    <source>
        <dbReference type="ARBA" id="ARBA00022448"/>
    </source>
</evidence>
<evidence type="ECO:0000256" key="4">
    <source>
        <dbReference type="SAM" id="Coils"/>
    </source>
</evidence>
<dbReference type="Gene3D" id="1.10.287.470">
    <property type="entry name" value="Helix hairpin bin"/>
    <property type="match status" value="1"/>
</dbReference>
<comment type="subcellular location">
    <subcellularLocation>
        <location evidence="1">Cell envelope</location>
    </subcellularLocation>
</comment>
<feature type="domain" description="Multidrug resistance protein MdtA-like barrel-sandwich hybrid" evidence="5">
    <location>
        <begin position="61"/>
        <end position="182"/>
    </location>
</feature>
<reference evidence="8 9" key="1">
    <citation type="submission" date="2016-12" db="EMBL/GenBank/DDBJ databases">
        <authorList>
            <person name="Song W.-J."/>
            <person name="Kurnit D.M."/>
        </authorList>
    </citation>
    <scope>NUCLEOTIDE SEQUENCE [LARGE SCALE GENOMIC DNA]</scope>
    <source>
        <strain evidence="8 9">DSM 18488</strain>
    </source>
</reference>
<dbReference type="Pfam" id="PF25954">
    <property type="entry name" value="Beta-barrel_RND_2"/>
    <property type="match status" value="1"/>
</dbReference>
<evidence type="ECO:0000256" key="2">
    <source>
        <dbReference type="ARBA" id="ARBA00009477"/>
    </source>
</evidence>
<dbReference type="GO" id="GO:1990281">
    <property type="term" value="C:efflux pump complex"/>
    <property type="evidence" value="ECO:0007669"/>
    <property type="project" value="TreeGrafter"/>
</dbReference>
<evidence type="ECO:0000259" key="5">
    <source>
        <dbReference type="Pfam" id="PF25917"/>
    </source>
</evidence>
<proteinExistence type="inferred from homology"/>
<dbReference type="InterPro" id="IPR058627">
    <property type="entry name" value="MdtA-like_C"/>
</dbReference>
<keyword evidence="9" id="KW-1185">Reference proteome</keyword>
<dbReference type="GO" id="GO:0015562">
    <property type="term" value="F:efflux transmembrane transporter activity"/>
    <property type="evidence" value="ECO:0007669"/>
    <property type="project" value="TreeGrafter"/>
</dbReference>
<dbReference type="InterPro" id="IPR006143">
    <property type="entry name" value="RND_pump_MFP"/>
</dbReference>
<keyword evidence="4" id="KW-0175">Coiled coil</keyword>
<dbReference type="InterPro" id="IPR058625">
    <property type="entry name" value="MdtA-like_BSH"/>
</dbReference>
<name>A0A1M7YF21_9BACT</name>
<dbReference type="PANTHER" id="PTHR30469">
    <property type="entry name" value="MULTIDRUG RESISTANCE PROTEIN MDTA"/>
    <property type="match status" value="1"/>
</dbReference>
<dbReference type="Gene3D" id="2.40.420.20">
    <property type="match status" value="1"/>
</dbReference>
<sequence length="368" mass="39688">MEGAIKHMTLSFPCRILILGVLFLVVASTEARQPLGVIVAKARSEPLIDRLELLGSLRANETVDITSTVTDTLTAIHFEDGQRVAKGDILAEMTSLEEHAQLEEELSNVAEAQKQYDRELPLVRLGVAAPAQLDLRERELAAAKARLRAIESRLKDRLILAPFAGVVGLRTISVGALIEPGDVITTLDDLSQMKLDFSVPAIHLAALRPGIAVEARSPAFVERIFAGTVSSVGSRIDPVTRSVVVRALLDNGDGTLRPGMLMNVTLLKNPRTSLTVPEEALIPRGSVNSVLLVEQQGEQSTVVTKEVAIGQRRDGRVEIRAGLDPGALVITHGTLKVRPGQQVIIQAIDDGTLPLEELLNKQQLQATP</sequence>
<keyword evidence="3" id="KW-0813">Transport</keyword>
<dbReference type="Gene3D" id="2.40.30.170">
    <property type="match status" value="1"/>
</dbReference>
<protein>
    <submittedName>
        <fullName evidence="8">Membrane fusion protein, multidrug efflux system</fullName>
    </submittedName>
</protein>
<organism evidence="8 9">
    <name type="scientific">Desulfopila aestuarii DSM 18488</name>
    <dbReference type="NCBI Taxonomy" id="1121416"/>
    <lineage>
        <taxon>Bacteria</taxon>
        <taxon>Pseudomonadati</taxon>
        <taxon>Thermodesulfobacteriota</taxon>
        <taxon>Desulfobulbia</taxon>
        <taxon>Desulfobulbales</taxon>
        <taxon>Desulfocapsaceae</taxon>
        <taxon>Desulfopila</taxon>
    </lineage>
</organism>
<dbReference type="OrthoDB" id="9784484at2"/>
<evidence type="ECO:0000313" key="9">
    <source>
        <dbReference type="Proteomes" id="UP000184603"/>
    </source>
</evidence>